<protein>
    <submittedName>
        <fullName evidence="3">PepSY domain-containing protein</fullName>
    </submittedName>
</protein>
<name>A0ABV7KT93_PLAOK</name>
<keyword evidence="4" id="KW-1185">Reference proteome</keyword>
<dbReference type="RefSeq" id="WP_117314203.1">
    <property type="nucleotide sequence ID" value="NZ_JBHRUJ010000021.1"/>
</dbReference>
<dbReference type="Gene3D" id="3.10.450.40">
    <property type="match status" value="1"/>
</dbReference>
<accession>A0ABV7KT93</accession>
<gene>
    <name evidence="3" type="ORF">ACFOEJ_16395</name>
</gene>
<feature type="domain" description="PepSY" evidence="2">
    <location>
        <begin position="35"/>
        <end position="88"/>
    </location>
</feature>
<dbReference type="InterPro" id="IPR025711">
    <property type="entry name" value="PepSY"/>
</dbReference>
<feature type="chain" id="PRO_5046398384" evidence="1">
    <location>
        <begin position="22"/>
        <end position="187"/>
    </location>
</feature>
<evidence type="ECO:0000313" key="3">
    <source>
        <dbReference type="EMBL" id="MFC3212655.1"/>
    </source>
</evidence>
<dbReference type="EMBL" id="JBHRUJ010000021">
    <property type="protein sequence ID" value="MFC3212655.1"/>
    <property type="molecule type" value="Genomic_DNA"/>
</dbReference>
<sequence length="187" mass="20823">MKKNIFIGAVITAAVSGAAVAGASNDQANEGHKEISAYQALQTAFTHVEGFVKEVELSFEGDENHYEVEIESSADEYEFHVDAASGEVVWQDSSTTSEEDDRDEADDSSLTEIENAASFEEYETISNQLSTENLTFFMGTDNSGNRVMFLLDENGEKRYKTIFVKYNSYLKIIDLDGGREVYYGKLK</sequence>
<feature type="signal peptide" evidence="1">
    <location>
        <begin position="1"/>
        <end position="21"/>
    </location>
</feature>
<keyword evidence="1" id="KW-0732">Signal</keyword>
<reference evidence="4" key="1">
    <citation type="journal article" date="2019" name="Int. J. Syst. Evol. Microbiol.">
        <title>The Global Catalogue of Microorganisms (GCM) 10K type strain sequencing project: providing services to taxonomists for standard genome sequencing and annotation.</title>
        <authorList>
            <consortium name="The Broad Institute Genomics Platform"/>
            <consortium name="The Broad Institute Genome Sequencing Center for Infectious Disease"/>
            <person name="Wu L."/>
            <person name="Ma J."/>
        </authorList>
    </citation>
    <scope>NUCLEOTIDE SEQUENCE [LARGE SCALE GENOMIC DNA]</scope>
    <source>
        <strain evidence="4">CCM 320</strain>
    </source>
</reference>
<comment type="caution">
    <text evidence="3">The sequence shown here is derived from an EMBL/GenBank/DDBJ whole genome shotgun (WGS) entry which is preliminary data.</text>
</comment>
<dbReference type="Proteomes" id="UP001595625">
    <property type="component" value="Unassembled WGS sequence"/>
</dbReference>
<evidence type="ECO:0000259" key="2">
    <source>
        <dbReference type="Pfam" id="PF03413"/>
    </source>
</evidence>
<organism evidence="3 4">
    <name type="scientific">Planomicrobium okeanokoites</name>
    <name type="common">Planococcus okeanokoites</name>
    <name type="synonym">Flavobacterium okeanokoites</name>
    <dbReference type="NCBI Taxonomy" id="244"/>
    <lineage>
        <taxon>Bacteria</taxon>
        <taxon>Bacillati</taxon>
        <taxon>Bacillota</taxon>
        <taxon>Bacilli</taxon>
        <taxon>Bacillales</taxon>
        <taxon>Caryophanaceae</taxon>
        <taxon>Planomicrobium</taxon>
    </lineage>
</organism>
<evidence type="ECO:0000313" key="4">
    <source>
        <dbReference type="Proteomes" id="UP001595625"/>
    </source>
</evidence>
<dbReference type="Pfam" id="PF03413">
    <property type="entry name" value="PepSY"/>
    <property type="match status" value="1"/>
</dbReference>
<evidence type="ECO:0000256" key="1">
    <source>
        <dbReference type="SAM" id="SignalP"/>
    </source>
</evidence>
<proteinExistence type="predicted"/>